<dbReference type="AlphaFoldDB" id="A0A3B1B521"/>
<keyword evidence="1" id="KW-0472">Membrane</keyword>
<organism evidence="2">
    <name type="scientific">hydrothermal vent metagenome</name>
    <dbReference type="NCBI Taxonomy" id="652676"/>
    <lineage>
        <taxon>unclassified sequences</taxon>
        <taxon>metagenomes</taxon>
        <taxon>ecological metagenomes</taxon>
    </lineage>
</organism>
<evidence type="ECO:0000256" key="1">
    <source>
        <dbReference type="SAM" id="Phobius"/>
    </source>
</evidence>
<keyword evidence="1" id="KW-0812">Transmembrane</keyword>
<proteinExistence type="predicted"/>
<dbReference type="EMBL" id="UOFR01000073">
    <property type="protein sequence ID" value="VAX00177.1"/>
    <property type="molecule type" value="Genomic_DNA"/>
</dbReference>
<reference evidence="2" key="1">
    <citation type="submission" date="2018-06" db="EMBL/GenBank/DDBJ databases">
        <authorList>
            <person name="Zhirakovskaya E."/>
        </authorList>
    </citation>
    <scope>NUCLEOTIDE SEQUENCE</scope>
</reference>
<feature type="transmembrane region" description="Helical" evidence="1">
    <location>
        <begin position="207"/>
        <end position="227"/>
    </location>
</feature>
<feature type="transmembrane region" description="Helical" evidence="1">
    <location>
        <begin position="414"/>
        <end position="439"/>
    </location>
</feature>
<accession>A0A3B1B521</accession>
<gene>
    <name evidence="2" type="ORF">MNBD_GAMMA21-985</name>
</gene>
<keyword evidence="1" id="KW-1133">Transmembrane helix</keyword>
<sequence length="492" mass="55820">MDMLDATLAFALTLAALATIVTIIIEAIHRLLRMRKWNLILIMKKLSGEIANDKLLSGRGCWDFVASVVNNGTRTEQQQLQTSAKLLAGNENRRMFIIRFFHFLWDKVITFSYGNMHKLDTEAKKNKDDEGWLKAIDSIKRNNATRGVFDKVSIEHVLRRYSELDEVKAKLNQSRDLVEAQLDKIARKYEEFASSVTADFKRRAQMWSIIIGVLIALVANVNAARIFESYLNDKNLSSRVIGQFEEFEKQANVAQKRLEETLAKSDKKADLPFKDRKSPAEAKYDVQIINLQTKIEGLVQERGKLTEAKLADKNKEINKEQLALKKLIEQAYAESEAGKAQQVMDTVSKKLRSLSELGVPIGIKYYPHCEFFNSLNNITSSNQETNAGVITGQAGMIKKPDNLCLPDQQKASRYFSLIGWFLTTIITGILIGMGAPFWFDVARRIAEVRSMFGGKQDNEKRMSGKDIDGSHTQRRKLVKNIVNDAIADQKFM</sequence>
<name>A0A3B1B521_9ZZZZ</name>
<feature type="transmembrane region" description="Helical" evidence="1">
    <location>
        <begin position="6"/>
        <end position="28"/>
    </location>
</feature>
<evidence type="ECO:0000313" key="2">
    <source>
        <dbReference type="EMBL" id="VAX00177.1"/>
    </source>
</evidence>
<protein>
    <submittedName>
        <fullName evidence="2">Uncharacterized protein</fullName>
    </submittedName>
</protein>